<sequence>MLRQCPPNNNNTRNGTNPVFQTAELQRYSELLRNEDRSDTAIKNTTDNNNTTSTFVNRVLEDVSHLIDIIKVPIKHTLCSEFMTKLRDIFLVPDPVDKFNVSRVLNAMNNTWNYKVATNSAWVWNHVQCRIPPANQLQWFIGFAKYHCYRGTNSLEGSVNFNIIRKFSSFNDSIQLANAALTVYRLQHNANASPLVCKSDTVLTKFLLLGWP</sequence>
<name>A0A8H7RGZ0_9FUNG</name>
<keyword evidence="2" id="KW-1185">Reference proteome</keyword>
<evidence type="ECO:0000313" key="1">
    <source>
        <dbReference type="EMBL" id="KAG2210072.1"/>
    </source>
</evidence>
<reference evidence="1" key="1">
    <citation type="submission" date="2020-12" db="EMBL/GenBank/DDBJ databases">
        <title>Metabolic potential, ecology and presence of endohyphal bacteria is reflected in genomic diversity of Mucoromycotina.</title>
        <authorList>
            <person name="Muszewska A."/>
            <person name="Okrasinska A."/>
            <person name="Steczkiewicz K."/>
            <person name="Drgas O."/>
            <person name="Orlowska M."/>
            <person name="Perlinska-Lenart U."/>
            <person name="Aleksandrzak-Piekarczyk T."/>
            <person name="Szatraj K."/>
            <person name="Zielenkiewicz U."/>
            <person name="Pilsyk S."/>
            <person name="Malc E."/>
            <person name="Mieczkowski P."/>
            <person name="Kruszewska J.S."/>
            <person name="Biernat P."/>
            <person name="Pawlowska J."/>
        </authorList>
    </citation>
    <scope>NUCLEOTIDE SEQUENCE</scope>
    <source>
        <strain evidence="1">CBS 226.32</strain>
    </source>
</reference>
<organism evidence="1 2">
    <name type="scientific">Mucor plumbeus</name>
    <dbReference type="NCBI Taxonomy" id="97098"/>
    <lineage>
        <taxon>Eukaryota</taxon>
        <taxon>Fungi</taxon>
        <taxon>Fungi incertae sedis</taxon>
        <taxon>Mucoromycota</taxon>
        <taxon>Mucoromycotina</taxon>
        <taxon>Mucoromycetes</taxon>
        <taxon>Mucorales</taxon>
        <taxon>Mucorineae</taxon>
        <taxon>Mucoraceae</taxon>
        <taxon>Mucor</taxon>
    </lineage>
</organism>
<proteinExistence type="predicted"/>
<dbReference type="EMBL" id="JAEPRC010000087">
    <property type="protein sequence ID" value="KAG2210072.1"/>
    <property type="molecule type" value="Genomic_DNA"/>
</dbReference>
<dbReference type="AlphaFoldDB" id="A0A8H7RGZ0"/>
<dbReference type="OrthoDB" id="2267587at2759"/>
<dbReference type="Proteomes" id="UP000650833">
    <property type="component" value="Unassembled WGS sequence"/>
</dbReference>
<comment type="caution">
    <text evidence="1">The sequence shown here is derived from an EMBL/GenBank/DDBJ whole genome shotgun (WGS) entry which is preliminary data.</text>
</comment>
<evidence type="ECO:0000313" key="2">
    <source>
        <dbReference type="Proteomes" id="UP000650833"/>
    </source>
</evidence>
<protein>
    <submittedName>
        <fullName evidence="1">Uncharacterized protein</fullName>
    </submittedName>
</protein>
<accession>A0A8H7RGZ0</accession>
<gene>
    <name evidence="1" type="ORF">INT46_001902</name>
</gene>